<dbReference type="RefSeq" id="XP_053533997.1">
    <property type="nucleotide sequence ID" value="XM_053678022.1"/>
</dbReference>
<keyword evidence="1" id="KW-1185">Reference proteome</keyword>
<organism evidence="1 2">
    <name type="scientific">Ictalurus punctatus</name>
    <name type="common">Channel catfish</name>
    <name type="synonym">Silurus punctatus</name>
    <dbReference type="NCBI Taxonomy" id="7998"/>
    <lineage>
        <taxon>Eukaryota</taxon>
        <taxon>Metazoa</taxon>
        <taxon>Chordata</taxon>
        <taxon>Craniata</taxon>
        <taxon>Vertebrata</taxon>
        <taxon>Euteleostomi</taxon>
        <taxon>Actinopterygii</taxon>
        <taxon>Neopterygii</taxon>
        <taxon>Teleostei</taxon>
        <taxon>Ostariophysi</taxon>
        <taxon>Siluriformes</taxon>
        <taxon>Ictaluridae</taxon>
        <taxon>Ictalurus</taxon>
    </lineage>
</organism>
<proteinExistence type="predicted"/>
<dbReference type="GeneID" id="124626933"/>
<evidence type="ECO:0000313" key="2">
    <source>
        <dbReference type="RefSeq" id="XP_053533997.1"/>
    </source>
</evidence>
<gene>
    <name evidence="2" type="primary">bncr</name>
</gene>
<dbReference type="AlphaFoldDB" id="A0A9F7REQ3"/>
<dbReference type="Proteomes" id="UP000221080">
    <property type="component" value="Chromosome 4"/>
</dbReference>
<dbReference type="CTD" id="101885477"/>
<evidence type="ECO:0000313" key="1">
    <source>
        <dbReference type="Proteomes" id="UP000221080"/>
    </source>
</evidence>
<dbReference type="OrthoDB" id="8929012at2759"/>
<reference evidence="1" key="1">
    <citation type="journal article" date="2016" name="Nat. Commun.">
        <title>The channel catfish genome sequence provides insights into the evolution of scale formation in teleosts.</title>
        <authorList>
            <person name="Liu Z."/>
            <person name="Liu S."/>
            <person name="Yao J."/>
            <person name="Bao L."/>
            <person name="Zhang J."/>
            <person name="Li Y."/>
            <person name="Jiang C."/>
            <person name="Sun L."/>
            <person name="Wang R."/>
            <person name="Zhang Y."/>
            <person name="Zhou T."/>
            <person name="Zeng Q."/>
            <person name="Fu Q."/>
            <person name="Gao S."/>
            <person name="Li N."/>
            <person name="Koren S."/>
            <person name="Jiang Y."/>
            <person name="Zimin A."/>
            <person name="Xu P."/>
            <person name="Phillippy A.M."/>
            <person name="Geng X."/>
            <person name="Song L."/>
            <person name="Sun F."/>
            <person name="Li C."/>
            <person name="Wang X."/>
            <person name="Chen A."/>
            <person name="Jin Y."/>
            <person name="Yuan Z."/>
            <person name="Yang Y."/>
            <person name="Tan S."/>
            <person name="Peatman E."/>
            <person name="Lu J."/>
            <person name="Qin Z."/>
            <person name="Dunham R."/>
            <person name="Li Z."/>
            <person name="Sonstegard T."/>
            <person name="Feng J."/>
            <person name="Danzmann R.G."/>
            <person name="Schroeder S."/>
            <person name="Scheffler B."/>
            <person name="Duke M.V."/>
            <person name="Ballard L."/>
            <person name="Kucuktas H."/>
            <person name="Kaltenboeck L."/>
            <person name="Liu H."/>
            <person name="Armbruster J."/>
            <person name="Xie Y."/>
            <person name="Kirby M.L."/>
            <person name="Tian Y."/>
            <person name="Flanagan M.E."/>
            <person name="Mu W."/>
            <person name="Waldbieser G.C."/>
        </authorList>
    </citation>
    <scope>NUCLEOTIDE SEQUENCE [LARGE SCALE GENOMIC DNA]</scope>
    <source>
        <strain evidence="1">SDA103</strain>
    </source>
</reference>
<dbReference type="KEGG" id="ipu:124626933"/>
<accession>A0A9F7REQ3</accession>
<protein>
    <submittedName>
        <fullName evidence="2">Protein Bouncer</fullName>
    </submittedName>
</protein>
<sequence>MSCSLVKHYQQALFLLQPDIPVILYSFCCSFEEEKMNQSEKAWLCIRCLLKYKCFAFCVCLIFLPGLHCGKLLCYYCPMQLINKPCKQVLTECLPGQLCFIANGHYGAYSGVFIKGCILEDKCLKKVHPGAISSPRTVTACSSHTLQEVHSLHNCWRGAEGTAPLVLDSKSAHDYKRPTWKMTTRTAEKKLPGYTMPLDHPQPP</sequence>
<reference evidence="2" key="2">
    <citation type="submission" date="2025-08" db="UniProtKB">
        <authorList>
            <consortium name="RefSeq"/>
        </authorList>
    </citation>
    <scope>IDENTIFICATION</scope>
    <source>
        <tissue evidence="2">Blood</tissue>
    </source>
</reference>
<name>A0A9F7REQ3_ICTPU</name>